<evidence type="ECO:0000256" key="1">
    <source>
        <dbReference type="SAM" id="MobiDB-lite"/>
    </source>
</evidence>
<reference evidence="3 4" key="1">
    <citation type="submission" date="2019-03" db="EMBL/GenBank/DDBJ databases">
        <title>Genomic Encyclopedia of Type Strains, Phase IV (KMG-IV): sequencing the most valuable type-strain genomes for metagenomic binning, comparative biology and taxonomic classification.</title>
        <authorList>
            <person name="Goeker M."/>
        </authorList>
    </citation>
    <scope>NUCLEOTIDE SEQUENCE [LARGE SCALE GENOMIC DNA]</scope>
    <source>
        <strain evidence="3 4">DSM 21667</strain>
    </source>
</reference>
<name>A0A4R6YL59_9GAMM</name>
<sequence>MLRLPDGMRERIAKIAETAGRSMNAEIVHRLEQSLQGTAPGDAPSPTLLHWLFLRAQRIDVQTELDQLKQRPASTATDVDIGKASERLLAVRRLMGELETSPAFAQAFESAAESGREARESPRAATRKKAR</sequence>
<dbReference type="Gene3D" id="1.10.1220.10">
    <property type="entry name" value="Met repressor-like"/>
    <property type="match status" value="1"/>
</dbReference>
<dbReference type="SUPFAM" id="SSF47598">
    <property type="entry name" value="Ribbon-helix-helix"/>
    <property type="match status" value="1"/>
</dbReference>
<dbReference type="InterPro" id="IPR013321">
    <property type="entry name" value="Arc_rbn_hlx_hlx"/>
</dbReference>
<evidence type="ECO:0000313" key="3">
    <source>
        <dbReference type="EMBL" id="TDR37828.1"/>
    </source>
</evidence>
<evidence type="ECO:0000259" key="2">
    <source>
        <dbReference type="Pfam" id="PF03869"/>
    </source>
</evidence>
<protein>
    <submittedName>
        <fullName evidence="3">Arc-like DNA binding dprotein</fullName>
    </submittedName>
</protein>
<organism evidence="3 4">
    <name type="scientific">Tahibacter aquaticus</name>
    <dbReference type="NCBI Taxonomy" id="520092"/>
    <lineage>
        <taxon>Bacteria</taxon>
        <taxon>Pseudomonadati</taxon>
        <taxon>Pseudomonadota</taxon>
        <taxon>Gammaproteobacteria</taxon>
        <taxon>Lysobacterales</taxon>
        <taxon>Rhodanobacteraceae</taxon>
        <taxon>Tahibacter</taxon>
    </lineage>
</organism>
<dbReference type="InterPro" id="IPR010985">
    <property type="entry name" value="Ribbon_hlx_hlx"/>
</dbReference>
<dbReference type="Proteomes" id="UP000295293">
    <property type="component" value="Unassembled WGS sequence"/>
</dbReference>
<dbReference type="Pfam" id="PF03869">
    <property type="entry name" value="Arc"/>
    <property type="match status" value="1"/>
</dbReference>
<keyword evidence="4" id="KW-1185">Reference proteome</keyword>
<dbReference type="EMBL" id="SNZH01000023">
    <property type="protein sequence ID" value="TDR37828.1"/>
    <property type="molecule type" value="Genomic_DNA"/>
</dbReference>
<proteinExistence type="predicted"/>
<comment type="caution">
    <text evidence="3">The sequence shown here is derived from an EMBL/GenBank/DDBJ whole genome shotgun (WGS) entry which is preliminary data.</text>
</comment>
<feature type="domain" description="Arc-like DNA binding" evidence="2">
    <location>
        <begin position="2"/>
        <end position="36"/>
    </location>
</feature>
<gene>
    <name evidence="3" type="ORF">DFR29_1232</name>
</gene>
<dbReference type="InterPro" id="IPR005569">
    <property type="entry name" value="Arc_DNA-bd_dom"/>
</dbReference>
<dbReference type="AlphaFoldDB" id="A0A4R6YL59"/>
<feature type="region of interest" description="Disordered" evidence="1">
    <location>
        <begin position="109"/>
        <end position="131"/>
    </location>
</feature>
<dbReference type="GO" id="GO:0006355">
    <property type="term" value="P:regulation of DNA-templated transcription"/>
    <property type="evidence" value="ECO:0007669"/>
    <property type="project" value="InterPro"/>
</dbReference>
<accession>A0A4R6YL59</accession>
<dbReference type="GO" id="GO:0003677">
    <property type="term" value="F:DNA binding"/>
    <property type="evidence" value="ECO:0007669"/>
    <property type="project" value="InterPro"/>
</dbReference>
<evidence type="ECO:0000313" key="4">
    <source>
        <dbReference type="Proteomes" id="UP000295293"/>
    </source>
</evidence>